<feature type="transmembrane region" description="Helical" evidence="1">
    <location>
        <begin position="217"/>
        <end position="236"/>
    </location>
</feature>
<dbReference type="PANTHER" id="PTHR16214">
    <property type="entry name" value="TRANSMEMBRANE PROTEIN 260"/>
    <property type="match status" value="1"/>
</dbReference>
<dbReference type="OrthoDB" id="9807602at2"/>
<organism evidence="2 3">
    <name type="scientific">Paludibacter propionicigenes (strain DSM 17365 / JCM 13257 / WB4)</name>
    <dbReference type="NCBI Taxonomy" id="694427"/>
    <lineage>
        <taxon>Bacteria</taxon>
        <taxon>Pseudomonadati</taxon>
        <taxon>Bacteroidota</taxon>
        <taxon>Bacteroidia</taxon>
        <taxon>Bacteroidales</taxon>
        <taxon>Paludibacteraceae</taxon>
        <taxon>Paludibacter</taxon>
    </lineage>
</organism>
<gene>
    <name evidence="2" type="ordered locus">Palpr_3031</name>
</gene>
<dbReference type="KEGG" id="ppn:Palpr_3031"/>
<dbReference type="Pfam" id="PF11028">
    <property type="entry name" value="TMEM260-like"/>
    <property type="match status" value="1"/>
</dbReference>
<dbReference type="Proteomes" id="UP000008718">
    <property type="component" value="Chromosome"/>
</dbReference>
<sequence length="1075" mass="122422">MKRFKLINNIFGWFTFAIAAVTYLLTMEPTASFWDCPEFIASAFKFEVGHPPGAPLSALFGHFFSLFAKDNSHVAIMVNSFTALCSAFTILFLFWTITHLARKVIIKSEADFTKANIIGVIGAGLVGALAYTFSDTFWFSAVEAEVYGFSALFTAVVFWLILKWEDVADEPGSDRWLVVLAYLMGLSIGVHLLNLLAIPVVVMVYYLKKYTPSFKGVLLALLGGGVILGAILYGLIPGFVEVAGWFELFFVNQLGFAFNTGLFVYIILVFSSLIWAIYESYVDKNRLRMYVSFILAVSITGIPFLGARLLVGLIIIIGLSVFFYYRRSKISARWLNTIVMMVVMVLIGYSSYTIIMIRSSANPTMDQNNPDNLFSLRYYLNREQYPDSPLLFGSTYNAPVKFVADGNGYAPVQKEKGHSFYSLKTKKSAGDKDEYIVVGHKGDNEYEMDEHFDMFFPRMYDSNPRSIEAYKYWGKITGLPVSYEYCGQQKTDMKPTFIENMRFFFNYQINFMYWRYFMWNFSGRQNDMQGNGEVEHGNWITGISFIDNLLVGNQEKMPSQLKENKGRNTYFMLPLLLGVIGIFFLLYGGKSGIEKFWLIMLLFLLTGIAIVVYLNQSPYQPRERDYAYAGSFYAFSIWIGMGVLGIIRLINKYLTKLPRTVTAAIVVVFCLGVPALMAQQNWDDHDRSNRYTCRDFGQNYLSSCKTNAIIFTMGDNDTFPLWYNQEVEGFRTDVRVCNLSYLQADWYIGQMKREAYSSKPLPISWDPKDYEPGKNEMVEVDSLMPSLDVKTAYNFILSSDPQTKIQGQSFIPTNHLFLPVDAQQVIKSGTLPASRASEIIPQINFDLRRGVSRSDLMIIELLKENNWKRPVYFAISIGGEYLGLKDHFELTGLTYQIVPVGAKGAGVGVNTDELYNNMMTKFKFGNIADPKVYLDETTLNMCHSHRAMFVYLIGDLIKKGDVVRAKKALDYCNKVIPGSTVRHDFGSLHLAEFYYMLNEPAKGNAIMDDVANDCVENLDWYLSFDKSKLGGLSDQINQNLGILYQILRTCDQAKQKNILNKYLPRYTEYTKRLQI</sequence>
<evidence type="ECO:0000256" key="1">
    <source>
        <dbReference type="SAM" id="Phobius"/>
    </source>
</evidence>
<feature type="transmembrane region" description="Helical" evidence="1">
    <location>
        <begin position="661"/>
        <end position="678"/>
    </location>
</feature>
<feature type="transmembrane region" description="Helical" evidence="1">
    <location>
        <begin position="290"/>
        <end position="323"/>
    </location>
</feature>
<dbReference type="InterPro" id="IPR021280">
    <property type="entry name" value="TMEM260-like"/>
</dbReference>
<proteinExistence type="predicted"/>
<dbReference type="InterPro" id="IPR052724">
    <property type="entry name" value="GT117_domain-containing"/>
</dbReference>
<feature type="transmembrane region" description="Helical" evidence="1">
    <location>
        <begin position="570"/>
        <end position="589"/>
    </location>
</feature>
<feature type="transmembrane region" description="Helical" evidence="1">
    <location>
        <begin position="335"/>
        <end position="357"/>
    </location>
</feature>
<dbReference type="PANTHER" id="PTHR16214:SF3">
    <property type="entry name" value="TRANSMEMBRANE PROTEIN 260"/>
    <property type="match status" value="1"/>
</dbReference>
<reference evidence="2 3" key="2">
    <citation type="journal article" date="2011" name="Stand. Genomic Sci.">
        <title>Complete genome sequence of Paludibacter propionicigenes type strain (WB4).</title>
        <authorList>
            <person name="Gronow S."/>
            <person name="Munk C."/>
            <person name="Lapidus A."/>
            <person name="Nolan M."/>
            <person name="Lucas S."/>
            <person name="Hammon N."/>
            <person name="Deshpande S."/>
            <person name="Cheng J.F."/>
            <person name="Tapia R."/>
            <person name="Han C."/>
            <person name="Goodwin L."/>
            <person name="Pitluck S."/>
            <person name="Liolios K."/>
            <person name="Ivanova N."/>
            <person name="Mavromatis K."/>
            <person name="Mikhailova N."/>
            <person name="Pati A."/>
            <person name="Chen A."/>
            <person name="Palaniappan K."/>
            <person name="Land M."/>
            <person name="Hauser L."/>
            <person name="Chang Y.J."/>
            <person name="Jeffries C.D."/>
            <person name="Brambilla E."/>
            <person name="Rohde M."/>
            <person name="Goker M."/>
            <person name="Detter J.C."/>
            <person name="Woyke T."/>
            <person name="Bristow J."/>
            <person name="Eisen J.A."/>
            <person name="Markowitz V."/>
            <person name="Hugenholtz P."/>
            <person name="Kyrpides N.C."/>
            <person name="Klenk H.P."/>
        </authorList>
    </citation>
    <scope>NUCLEOTIDE SEQUENCE [LARGE SCALE GENOMIC DNA]</scope>
    <source>
        <strain evidence="3">DSM 17365 / JCM 13257 / WB4</strain>
    </source>
</reference>
<keyword evidence="1" id="KW-0812">Transmembrane</keyword>
<feature type="transmembrane region" description="Helical" evidence="1">
    <location>
        <begin position="626"/>
        <end position="649"/>
    </location>
</feature>
<dbReference type="EMBL" id="CP002345">
    <property type="protein sequence ID" value="ADQ81159.1"/>
    <property type="molecule type" value="Genomic_DNA"/>
</dbReference>
<feature type="transmembrane region" description="Helical" evidence="1">
    <location>
        <begin position="596"/>
        <end position="614"/>
    </location>
</feature>
<keyword evidence="1" id="KW-1133">Transmembrane helix</keyword>
<evidence type="ECO:0008006" key="4">
    <source>
        <dbReference type="Google" id="ProtNLM"/>
    </source>
</evidence>
<feature type="transmembrane region" description="Helical" evidence="1">
    <location>
        <begin position="256"/>
        <end position="278"/>
    </location>
</feature>
<evidence type="ECO:0000313" key="2">
    <source>
        <dbReference type="EMBL" id="ADQ81159.1"/>
    </source>
</evidence>
<dbReference type="AlphaFoldDB" id="E4T8Q0"/>
<dbReference type="RefSeq" id="WP_013446528.1">
    <property type="nucleotide sequence ID" value="NC_014734.1"/>
</dbReference>
<accession>E4T8Q0</accession>
<feature type="transmembrane region" description="Helical" evidence="1">
    <location>
        <begin position="146"/>
        <end position="164"/>
    </location>
</feature>
<feature type="transmembrane region" description="Helical" evidence="1">
    <location>
        <begin position="74"/>
        <end position="95"/>
    </location>
</feature>
<dbReference type="STRING" id="694427.Palpr_3031"/>
<keyword evidence="1" id="KW-0472">Membrane</keyword>
<feature type="transmembrane region" description="Helical" evidence="1">
    <location>
        <begin position="7"/>
        <end position="25"/>
    </location>
</feature>
<dbReference type="HOGENOM" id="CLU_005363_0_0_10"/>
<dbReference type="eggNOG" id="COG0697">
    <property type="taxonomic scope" value="Bacteria"/>
</dbReference>
<evidence type="ECO:0000313" key="3">
    <source>
        <dbReference type="Proteomes" id="UP000008718"/>
    </source>
</evidence>
<reference key="1">
    <citation type="submission" date="2010-11" db="EMBL/GenBank/DDBJ databases">
        <title>The complete genome of Paludibacter propionicigenes DSM 17365.</title>
        <authorList>
            <consortium name="US DOE Joint Genome Institute (JGI-PGF)"/>
            <person name="Lucas S."/>
            <person name="Copeland A."/>
            <person name="Lapidus A."/>
            <person name="Bruce D."/>
            <person name="Goodwin L."/>
            <person name="Pitluck S."/>
            <person name="Kyrpides N."/>
            <person name="Mavromatis K."/>
            <person name="Ivanova N."/>
            <person name="Munk A.C."/>
            <person name="Brettin T."/>
            <person name="Detter J.C."/>
            <person name="Han C."/>
            <person name="Tapia R."/>
            <person name="Land M."/>
            <person name="Hauser L."/>
            <person name="Markowitz V."/>
            <person name="Cheng J.-F."/>
            <person name="Hugenholtz P."/>
            <person name="Woyke T."/>
            <person name="Wu D."/>
            <person name="Gronow S."/>
            <person name="Wellnitz S."/>
            <person name="Brambilla E."/>
            <person name="Klenk H.-P."/>
            <person name="Eisen J.A."/>
        </authorList>
    </citation>
    <scope>NUCLEOTIDE SEQUENCE</scope>
    <source>
        <strain>WB4</strain>
    </source>
</reference>
<feature type="transmembrane region" description="Helical" evidence="1">
    <location>
        <begin position="176"/>
        <end position="205"/>
    </location>
</feature>
<protein>
    <recommendedName>
        <fullName evidence="4">DUF2723 domain-containing protein</fullName>
    </recommendedName>
</protein>
<name>E4T8Q0_PALPW</name>
<keyword evidence="3" id="KW-1185">Reference proteome</keyword>
<feature type="transmembrane region" description="Helical" evidence="1">
    <location>
        <begin position="115"/>
        <end position="134"/>
    </location>
</feature>